<dbReference type="Pfam" id="PF13622">
    <property type="entry name" value="4HBT_3"/>
    <property type="match status" value="1"/>
</dbReference>
<feature type="domain" description="Acyl-CoA thioesterase-like N-terminal HotDog" evidence="2">
    <location>
        <begin position="29"/>
        <end position="121"/>
    </location>
</feature>
<dbReference type="PANTHER" id="PTHR38110">
    <property type="entry name" value="CHROMOSOME 23, WHOLE GENOME SHOTGUN SEQUENCE"/>
    <property type="match status" value="1"/>
</dbReference>
<reference evidence="4 5" key="1">
    <citation type="submission" date="2017-10" db="EMBL/GenBank/DDBJ databases">
        <title>Comparative genomics in systemic dimorphic fungi from Ajellomycetaceae.</title>
        <authorList>
            <person name="Munoz J.F."/>
            <person name="Mcewen J.G."/>
            <person name="Clay O.K."/>
            <person name="Cuomo C.A."/>
        </authorList>
    </citation>
    <scope>NUCLEOTIDE SEQUENCE [LARGE SCALE GENOMIC DNA]</scope>
    <source>
        <strain evidence="4 5">UAMH5409</strain>
    </source>
</reference>
<dbReference type="Proteomes" id="UP000223968">
    <property type="component" value="Unassembled WGS sequence"/>
</dbReference>
<gene>
    <name evidence="4" type="ORF">AJ79_08085</name>
</gene>
<dbReference type="InterPro" id="IPR049449">
    <property type="entry name" value="TesB_ACOT8-like_N"/>
</dbReference>
<feature type="region of interest" description="Disordered" evidence="1">
    <location>
        <begin position="330"/>
        <end position="353"/>
    </location>
</feature>
<keyword evidence="5" id="KW-1185">Reference proteome</keyword>
<dbReference type="Gene3D" id="2.40.160.210">
    <property type="entry name" value="Acyl-CoA thioesterase, double hotdog domain"/>
    <property type="match status" value="2"/>
</dbReference>
<organism evidence="4 5">
    <name type="scientific">Helicocarpus griseus UAMH5409</name>
    <dbReference type="NCBI Taxonomy" id="1447875"/>
    <lineage>
        <taxon>Eukaryota</taxon>
        <taxon>Fungi</taxon>
        <taxon>Dikarya</taxon>
        <taxon>Ascomycota</taxon>
        <taxon>Pezizomycotina</taxon>
        <taxon>Eurotiomycetes</taxon>
        <taxon>Eurotiomycetidae</taxon>
        <taxon>Onygenales</taxon>
        <taxon>Ajellomycetaceae</taxon>
        <taxon>Helicocarpus</taxon>
    </lineage>
</organism>
<feature type="domain" description="Acyl-CoA thioesterase-like C-terminal" evidence="3">
    <location>
        <begin position="171"/>
        <end position="323"/>
    </location>
</feature>
<dbReference type="OrthoDB" id="2532955at2759"/>
<dbReference type="STRING" id="1447875.A0A2B7WN85"/>
<name>A0A2B7WN85_9EURO</name>
<dbReference type="PANTHER" id="PTHR38110:SF1">
    <property type="entry name" value="THIOESTERASE DOMAIN-CONTAINING PROTEIN"/>
    <property type="match status" value="1"/>
</dbReference>
<dbReference type="InterPro" id="IPR029069">
    <property type="entry name" value="HotDog_dom_sf"/>
</dbReference>
<accession>A0A2B7WN85</accession>
<dbReference type="InterPro" id="IPR052389">
    <property type="entry name" value="Sec_Metab_Biosynth-Assoc"/>
</dbReference>
<dbReference type="SUPFAM" id="SSF54637">
    <property type="entry name" value="Thioesterase/thiol ester dehydrase-isomerase"/>
    <property type="match status" value="2"/>
</dbReference>
<evidence type="ECO:0000313" key="5">
    <source>
        <dbReference type="Proteomes" id="UP000223968"/>
    </source>
</evidence>
<protein>
    <recommendedName>
        <fullName evidence="6">Thioesterase domain-containing protein</fullName>
    </recommendedName>
</protein>
<evidence type="ECO:0000313" key="4">
    <source>
        <dbReference type="EMBL" id="PGH00834.1"/>
    </source>
</evidence>
<dbReference type="EMBL" id="PDNB01000180">
    <property type="protein sequence ID" value="PGH00834.1"/>
    <property type="molecule type" value="Genomic_DNA"/>
</dbReference>
<dbReference type="AlphaFoldDB" id="A0A2B7WN85"/>
<dbReference type="InterPro" id="IPR049450">
    <property type="entry name" value="ACOT8-like_C"/>
</dbReference>
<proteinExistence type="predicted"/>
<evidence type="ECO:0008006" key="6">
    <source>
        <dbReference type="Google" id="ProtNLM"/>
    </source>
</evidence>
<sequence length="353" mass="38737">MAPPAQTFEDAIAVTPLSSHTYAANLWLEWCIGSVPHGGYVTSLFLHTATTHLQNTHPTLHSGHPHPITLHLTFLRRTAAGPATFTVADTKLGSRTSTLHITLSQHDPDGAVRDEVAGYITVSNLDAEEGPSLRTGYEMHPRPQSVDLTRLGGEGYGDWQRFHIAFSAMRKASQHVEFYTPVRTGERAKAGLVEQWVRFAPYGKRGRWTDVTLGYLADMFPMMLETFDERPWGDGDMKKGAVAGSGSGEVGVREKSGNQMATYWYPTVLLNIDFKKKLPAEGVEWLYSRVQTKVLRNGRMDLDIVLMDEKGEVVALSNHVALIVSAQRNISPRKGNGNGNGNGKGKGKGASKI</sequence>
<dbReference type="InterPro" id="IPR042171">
    <property type="entry name" value="Acyl-CoA_hotdog"/>
</dbReference>
<evidence type="ECO:0000256" key="1">
    <source>
        <dbReference type="SAM" id="MobiDB-lite"/>
    </source>
</evidence>
<dbReference type="Pfam" id="PF20789">
    <property type="entry name" value="4HBT_3C"/>
    <property type="match status" value="1"/>
</dbReference>
<evidence type="ECO:0000259" key="3">
    <source>
        <dbReference type="Pfam" id="PF20789"/>
    </source>
</evidence>
<comment type="caution">
    <text evidence="4">The sequence shown here is derived from an EMBL/GenBank/DDBJ whole genome shotgun (WGS) entry which is preliminary data.</text>
</comment>
<evidence type="ECO:0000259" key="2">
    <source>
        <dbReference type="Pfam" id="PF13622"/>
    </source>
</evidence>